<reference evidence="1" key="1">
    <citation type="submission" date="2019-07" db="EMBL/GenBank/DDBJ databases">
        <authorList>
            <person name="Ashton P.M."/>
            <person name="Dallman T."/>
            <person name="Nair S."/>
            <person name="De Pinna E."/>
            <person name="Peters T."/>
            <person name="Grant K."/>
        </authorList>
    </citation>
    <scope>NUCLEOTIDE SEQUENCE [LARGE SCALE GENOMIC DNA]</scope>
    <source>
        <strain evidence="1">598112</strain>
    </source>
</reference>
<gene>
    <name evidence="1" type="ORF">FNJ06_00905</name>
</gene>
<accession>A0A5Y3UVH3</accession>
<dbReference type="Proteomes" id="UP000839824">
    <property type="component" value="Unassembled WGS sequence"/>
</dbReference>
<dbReference type="InterPro" id="IPR032568">
    <property type="entry name" value="DUF4926"/>
</dbReference>
<dbReference type="EMBL" id="AAIXRY010000001">
    <property type="protein sequence ID" value="ECJ2324197.1"/>
    <property type="molecule type" value="Genomic_DNA"/>
</dbReference>
<proteinExistence type="predicted"/>
<dbReference type="Pfam" id="PF16277">
    <property type="entry name" value="DUF4926"/>
    <property type="match status" value="1"/>
</dbReference>
<sequence>MKRAELDVVVLGEDLPNEGLVKGTVGTIVMVFDTPTLGYLVEFCDEEGRTIAMPALLPAQLKSYFTPGILKTLLVDNNYLVANPVDPDVMADLMRKAAPAEWDAQKRTVFEDIQRLMIHRLDYSDMFEIMDGLEYNGLTLYSLVQAENDEPVWSNIYIRNFETRDNDIYVDPNLSDKVLIGEDGMSVFAYSFKDDCFEIRDKASTDYVIESHTNFSELLSALIDTVKF</sequence>
<comment type="caution">
    <text evidence="1">The sequence shown here is derived from an EMBL/GenBank/DDBJ whole genome shotgun (WGS) entry which is preliminary data.</text>
</comment>
<dbReference type="NCBIfam" id="NF038335">
    <property type="entry name" value="YPO0640_fam"/>
    <property type="match status" value="1"/>
</dbReference>
<dbReference type="AlphaFoldDB" id="A0A5Y3UVH3"/>
<evidence type="ECO:0000313" key="1">
    <source>
        <dbReference type="EMBL" id="ECJ2324197.1"/>
    </source>
</evidence>
<organism evidence="1">
    <name type="scientific">Salmonella enterica subsp. salamae</name>
    <dbReference type="NCBI Taxonomy" id="59202"/>
    <lineage>
        <taxon>Bacteria</taxon>
        <taxon>Pseudomonadati</taxon>
        <taxon>Pseudomonadota</taxon>
        <taxon>Gammaproteobacteria</taxon>
        <taxon>Enterobacterales</taxon>
        <taxon>Enterobacteriaceae</taxon>
        <taxon>Salmonella</taxon>
    </lineage>
</organism>
<protein>
    <submittedName>
        <fullName evidence="1">DUF4926 domain-containing protein</fullName>
    </submittedName>
</protein>
<name>A0A5Y3UVH3_SALER</name>